<dbReference type="EMBL" id="VVIM01000001">
    <property type="protein sequence ID" value="KAB0805071.1"/>
    <property type="molecule type" value="Genomic_DNA"/>
</dbReference>
<evidence type="ECO:0000313" key="3">
    <source>
        <dbReference type="Proteomes" id="UP000327044"/>
    </source>
</evidence>
<comment type="caution">
    <text evidence="2">The sequence shown here is derived from an EMBL/GenBank/DDBJ whole genome shotgun (WGS) entry which is preliminary data.</text>
</comment>
<dbReference type="AlphaFoldDB" id="A0A5N4B631"/>
<feature type="region of interest" description="Disordered" evidence="1">
    <location>
        <begin position="149"/>
        <end position="177"/>
    </location>
</feature>
<gene>
    <name evidence="2" type="ORF">PPYR_02041</name>
</gene>
<feature type="region of interest" description="Disordered" evidence="1">
    <location>
        <begin position="1"/>
        <end position="20"/>
    </location>
</feature>
<name>A0A5N4B631_PHOPY</name>
<proteinExistence type="predicted"/>
<feature type="region of interest" description="Disordered" evidence="1">
    <location>
        <begin position="39"/>
        <end position="61"/>
    </location>
</feature>
<organism evidence="2 3">
    <name type="scientific">Photinus pyralis</name>
    <name type="common">Common eastern firefly</name>
    <name type="synonym">Lampyris pyralis</name>
    <dbReference type="NCBI Taxonomy" id="7054"/>
    <lineage>
        <taxon>Eukaryota</taxon>
        <taxon>Metazoa</taxon>
        <taxon>Ecdysozoa</taxon>
        <taxon>Arthropoda</taxon>
        <taxon>Hexapoda</taxon>
        <taxon>Insecta</taxon>
        <taxon>Pterygota</taxon>
        <taxon>Neoptera</taxon>
        <taxon>Endopterygota</taxon>
        <taxon>Coleoptera</taxon>
        <taxon>Polyphaga</taxon>
        <taxon>Elateriformia</taxon>
        <taxon>Elateroidea</taxon>
        <taxon>Lampyridae</taxon>
        <taxon>Lampyrinae</taxon>
        <taxon>Photinus</taxon>
    </lineage>
</organism>
<sequence>MTKETKKPSELSLKKSAPVPSVVQHVVVSESSQNLLIPKRGPFIKRGPISGEKRKASDPRTSAALPAKLRAPANQTVLHPVDKLDNKPLLDDQYSIITISDNESRSDNLRSTVTTHLGRTLEIDDLLKELEAGHGSNACDSNRIIPTPHLSEEIRSPPPPSLVMPPPEPPTEQNNSKGKDINAMIQMYQAEFQQPFAPELPTPAHSSSTTITPKALVEETIAQVKNTEPYGTTCCRVGRLARRREVP</sequence>
<dbReference type="Proteomes" id="UP000327044">
    <property type="component" value="Unassembled WGS sequence"/>
</dbReference>
<keyword evidence="3" id="KW-1185">Reference proteome</keyword>
<evidence type="ECO:0000313" key="2">
    <source>
        <dbReference type="EMBL" id="KAB0805071.1"/>
    </source>
</evidence>
<evidence type="ECO:0000256" key="1">
    <source>
        <dbReference type="SAM" id="MobiDB-lite"/>
    </source>
</evidence>
<protein>
    <submittedName>
        <fullName evidence="2">Uncharacterized protein</fullName>
    </submittedName>
</protein>
<reference evidence="2 3" key="1">
    <citation type="journal article" date="2018" name="Elife">
        <title>Firefly genomes illuminate parallel origins of bioluminescence in beetles.</title>
        <authorList>
            <person name="Fallon T.R."/>
            <person name="Lower S.E."/>
            <person name="Chang C.H."/>
            <person name="Bessho-Uehara M."/>
            <person name="Martin G.J."/>
            <person name="Bewick A.J."/>
            <person name="Behringer M."/>
            <person name="Debat H.J."/>
            <person name="Wong I."/>
            <person name="Day J.C."/>
            <person name="Suvorov A."/>
            <person name="Silva C.J."/>
            <person name="Stanger-Hall K.F."/>
            <person name="Hall D.W."/>
            <person name="Schmitz R.J."/>
            <person name="Nelson D.R."/>
            <person name="Lewis S.M."/>
            <person name="Shigenobu S."/>
            <person name="Bybee S.M."/>
            <person name="Larracuente A.M."/>
            <person name="Oba Y."/>
            <person name="Weng J.K."/>
        </authorList>
    </citation>
    <scope>NUCLEOTIDE SEQUENCE [LARGE SCALE GENOMIC DNA]</scope>
    <source>
        <strain evidence="2">1611_PpyrPB1</strain>
        <tissue evidence="2">Whole body</tissue>
    </source>
</reference>
<feature type="compositionally biased region" description="Pro residues" evidence="1">
    <location>
        <begin position="156"/>
        <end position="170"/>
    </location>
</feature>
<accession>A0A5N4B631</accession>
<feature type="compositionally biased region" description="Basic and acidic residues" evidence="1">
    <location>
        <begin position="1"/>
        <end position="13"/>
    </location>
</feature>
<dbReference type="InParanoid" id="A0A5N4B631"/>